<dbReference type="Proteomes" id="UP001221757">
    <property type="component" value="Unassembled WGS sequence"/>
</dbReference>
<accession>A0AAD7CRH3</accession>
<gene>
    <name evidence="1" type="ORF">B0H17DRAFT_336787</name>
</gene>
<comment type="caution">
    <text evidence="1">The sequence shown here is derived from an EMBL/GenBank/DDBJ whole genome shotgun (WGS) entry which is preliminary data.</text>
</comment>
<evidence type="ECO:0000313" key="2">
    <source>
        <dbReference type="Proteomes" id="UP001221757"/>
    </source>
</evidence>
<evidence type="ECO:0000313" key="1">
    <source>
        <dbReference type="EMBL" id="KAJ7659982.1"/>
    </source>
</evidence>
<organism evidence="1 2">
    <name type="scientific">Mycena rosella</name>
    <name type="common">Pink bonnet</name>
    <name type="synonym">Agaricus rosellus</name>
    <dbReference type="NCBI Taxonomy" id="1033263"/>
    <lineage>
        <taxon>Eukaryota</taxon>
        <taxon>Fungi</taxon>
        <taxon>Dikarya</taxon>
        <taxon>Basidiomycota</taxon>
        <taxon>Agaricomycotina</taxon>
        <taxon>Agaricomycetes</taxon>
        <taxon>Agaricomycetidae</taxon>
        <taxon>Agaricales</taxon>
        <taxon>Marasmiineae</taxon>
        <taxon>Mycenaceae</taxon>
        <taxon>Mycena</taxon>
    </lineage>
</organism>
<dbReference type="EMBL" id="JARKIE010000264">
    <property type="protein sequence ID" value="KAJ7659982.1"/>
    <property type="molecule type" value="Genomic_DNA"/>
</dbReference>
<reference evidence="1" key="1">
    <citation type="submission" date="2023-03" db="EMBL/GenBank/DDBJ databases">
        <title>Massive genome expansion in bonnet fungi (Mycena s.s.) driven by repeated elements and novel gene families across ecological guilds.</title>
        <authorList>
            <consortium name="Lawrence Berkeley National Laboratory"/>
            <person name="Harder C.B."/>
            <person name="Miyauchi S."/>
            <person name="Viragh M."/>
            <person name="Kuo A."/>
            <person name="Thoen E."/>
            <person name="Andreopoulos B."/>
            <person name="Lu D."/>
            <person name="Skrede I."/>
            <person name="Drula E."/>
            <person name="Henrissat B."/>
            <person name="Morin E."/>
            <person name="Kohler A."/>
            <person name="Barry K."/>
            <person name="LaButti K."/>
            <person name="Morin E."/>
            <person name="Salamov A."/>
            <person name="Lipzen A."/>
            <person name="Mereny Z."/>
            <person name="Hegedus B."/>
            <person name="Baldrian P."/>
            <person name="Stursova M."/>
            <person name="Weitz H."/>
            <person name="Taylor A."/>
            <person name="Grigoriev I.V."/>
            <person name="Nagy L.G."/>
            <person name="Martin F."/>
            <person name="Kauserud H."/>
        </authorList>
    </citation>
    <scope>NUCLEOTIDE SEQUENCE</scope>
    <source>
        <strain evidence="1">CBHHK067</strain>
    </source>
</reference>
<proteinExistence type="predicted"/>
<name>A0AAD7CRH3_MYCRO</name>
<protein>
    <submittedName>
        <fullName evidence="1">Uncharacterized protein</fullName>
    </submittedName>
</protein>
<keyword evidence="2" id="KW-1185">Reference proteome</keyword>
<dbReference type="AlphaFoldDB" id="A0AAD7CRH3"/>
<sequence length="81" mass="8874">MQIIAGVEAMMNGPGAHGLQDQYTLCQNTYNKIPIIRAKKREIAFVSPQMLSNFAAPGSHRIVAQGSVCPRARRASCSCRR</sequence>